<dbReference type="Pfam" id="PF04536">
    <property type="entry name" value="TPM_phosphatase"/>
    <property type="match status" value="1"/>
</dbReference>
<keyword evidence="2" id="KW-0472">Membrane</keyword>
<dbReference type="Proteomes" id="UP000003571">
    <property type="component" value="Unassembled WGS sequence"/>
</dbReference>
<keyword evidence="2" id="KW-1133">Transmembrane helix</keyword>
<keyword evidence="5" id="KW-1185">Reference proteome</keyword>
<organism evidence="4 5">
    <name type="scientific">Treponema saccharophilum DSM 2985</name>
    <dbReference type="NCBI Taxonomy" id="907348"/>
    <lineage>
        <taxon>Bacteria</taxon>
        <taxon>Pseudomonadati</taxon>
        <taxon>Spirochaetota</taxon>
        <taxon>Spirochaetia</taxon>
        <taxon>Spirochaetales</taxon>
        <taxon>Treponemataceae</taxon>
        <taxon>Treponema</taxon>
    </lineage>
</organism>
<feature type="transmembrane region" description="Helical" evidence="2">
    <location>
        <begin position="167"/>
        <end position="186"/>
    </location>
</feature>
<feature type="region of interest" description="Disordered" evidence="1">
    <location>
        <begin position="217"/>
        <end position="249"/>
    </location>
</feature>
<reference evidence="4 5" key="1">
    <citation type="submission" date="2011-09" db="EMBL/GenBank/DDBJ databases">
        <title>The draft genome of Treponema saccharophilum DSM 2985.</title>
        <authorList>
            <consortium name="US DOE Joint Genome Institute (JGI-PGF)"/>
            <person name="Lucas S."/>
            <person name="Copeland A."/>
            <person name="Lapidus A."/>
            <person name="Glavina del Rio T."/>
            <person name="Dalin E."/>
            <person name="Tice H."/>
            <person name="Bruce D."/>
            <person name="Goodwin L."/>
            <person name="Pitluck S."/>
            <person name="Peters L."/>
            <person name="Kyrpides N."/>
            <person name="Mavromatis K."/>
            <person name="Ivanova N."/>
            <person name="Markowitz V."/>
            <person name="Cheng J.-F."/>
            <person name="Hugenholtz P."/>
            <person name="Woyke T."/>
            <person name="Wu D."/>
            <person name="Gronow S."/>
            <person name="Wellnitz S."/>
            <person name="Brambilla E."/>
            <person name="Klenk H.-P."/>
            <person name="Eisen J.A."/>
        </authorList>
    </citation>
    <scope>NUCLEOTIDE SEQUENCE [LARGE SCALE GENOMIC DNA]</scope>
    <source>
        <strain evidence="4 5">DSM 2985</strain>
    </source>
</reference>
<dbReference type="EMBL" id="AGRW01000053">
    <property type="protein sequence ID" value="EIC00803.1"/>
    <property type="molecule type" value="Genomic_DNA"/>
</dbReference>
<dbReference type="AlphaFoldDB" id="H7EN75"/>
<proteinExistence type="predicted"/>
<dbReference type="RefSeq" id="WP_002705904.1">
    <property type="nucleotide sequence ID" value="NZ_AGRW01000053.1"/>
</dbReference>
<protein>
    <recommendedName>
        <fullName evidence="3">TPM domain-containing protein</fullName>
    </recommendedName>
</protein>
<dbReference type="PATRIC" id="fig|907348.3.peg.2392"/>
<evidence type="ECO:0000256" key="2">
    <source>
        <dbReference type="SAM" id="Phobius"/>
    </source>
</evidence>
<dbReference type="InterPro" id="IPR007621">
    <property type="entry name" value="TPM_dom"/>
</dbReference>
<evidence type="ECO:0000313" key="5">
    <source>
        <dbReference type="Proteomes" id="UP000003571"/>
    </source>
</evidence>
<evidence type="ECO:0000313" key="4">
    <source>
        <dbReference type="EMBL" id="EIC00803.1"/>
    </source>
</evidence>
<evidence type="ECO:0000259" key="3">
    <source>
        <dbReference type="Pfam" id="PF04536"/>
    </source>
</evidence>
<dbReference type="Gene3D" id="3.10.310.50">
    <property type="match status" value="1"/>
</dbReference>
<accession>H7EN75</accession>
<sequence length="249" mass="27473">METKTKARAIAFALLVALAPFLGAKEFIRDGAGILTQVQKDALSAKLESISLTFPTDVFIVTAKSFSEYGYDTEDAAEKALRVIPFDDRRGCLLLFIAVKDRTYDLDVIGHGQELFSHSACNRLEQSFLSDFSSDDWNTGLLDFTECASTILMNHDAEACAEKKKQIAIMFAIALIVSIIISFALYRKEMKKLDNVALAHDADRYASGSLALSRSRDTYTHSTTRTIHHNENSSSGGGSRSHSHHSGHF</sequence>
<name>H7EN75_9SPIR</name>
<gene>
    <name evidence="4" type="ORF">TresaDRAFT_0628</name>
</gene>
<dbReference type="STRING" id="907348.TresaDRAFT_0628"/>
<feature type="domain" description="TPM" evidence="3">
    <location>
        <begin position="29"/>
        <end position="146"/>
    </location>
</feature>
<evidence type="ECO:0000256" key="1">
    <source>
        <dbReference type="SAM" id="MobiDB-lite"/>
    </source>
</evidence>
<comment type="caution">
    <text evidence="4">The sequence shown here is derived from an EMBL/GenBank/DDBJ whole genome shotgun (WGS) entry which is preliminary data.</text>
</comment>
<keyword evidence="2" id="KW-0812">Transmembrane</keyword>